<organism evidence="2 3">
    <name type="scientific">Diploscapter pachys</name>
    <dbReference type="NCBI Taxonomy" id="2018661"/>
    <lineage>
        <taxon>Eukaryota</taxon>
        <taxon>Metazoa</taxon>
        <taxon>Ecdysozoa</taxon>
        <taxon>Nematoda</taxon>
        <taxon>Chromadorea</taxon>
        <taxon>Rhabditida</taxon>
        <taxon>Rhabditina</taxon>
        <taxon>Rhabditomorpha</taxon>
        <taxon>Rhabditoidea</taxon>
        <taxon>Rhabditidae</taxon>
        <taxon>Diploscapter</taxon>
    </lineage>
</organism>
<comment type="caution">
    <text evidence="2">The sequence shown here is derived from an EMBL/GenBank/DDBJ whole genome shotgun (WGS) entry which is preliminary data.</text>
</comment>
<gene>
    <name evidence="2" type="ORF">WR25_13628</name>
</gene>
<sequence length="150" mass="16214">MPKGSCKGPEIDAHGCGTPSVALADLGAKVKERGDGDEDEQHQAYEKPERTGQPLQPGDQDGARDGDHRRDLRQPPQHRAPARPIAHAFADAQQDDRRHELRAQGESDDPAQRCDQGRGAEEHGVIMRRRSRGDKRGDSGAKGDESVGGA</sequence>
<feature type="compositionally biased region" description="Basic and acidic residues" evidence="1">
    <location>
        <begin position="94"/>
        <end position="125"/>
    </location>
</feature>
<feature type="compositionally biased region" description="Low complexity" evidence="1">
    <location>
        <begin position="74"/>
        <end position="88"/>
    </location>
</feature>
<feature type="region of interest" description="Disordered" evidence="1">
    <location>
        <begin position="1"/>
        <end position="20"/>
    </location>
</feature>
<dbReference type="Proteomes" id="UP000218231">
    <property type="component" value="Unassembled WGS sequence"/>
</dbReference>
<feature type="compositionally biased region" description="Basic and acidic residues" evidence="1">
    <location>
        <begin position="61"/>
        <end position="73"/>
    </location>
</feature>
<feature type="region of interest" description="Disordered" evidence="1">
    <location>
        <begin position="26"/>
        <end position="150"/>
    </location>
</feature>
<evidence type="ECO:0000313" key="3">
    <source>
        <dbReference type="Proteomes" id="UP000218231"/>
    </source>
</evidence>
<feature type="compositionally biased region" description="Basic and acidic residues" evidence="1">
    <location>
        <begin position="134"/>
        <end position="150"/>
    </location>
</feature>
<dbReference type="AlphaFoldDB" id="A0A2A2M358"/>
<feature type="compositionally biased region" description="Basic and acidic residues" evidence="1">
    <location>
        <begin position="41"/>
        <end position="50"/>
    </location>
</feature>
<protein>
    <submittedName>
        <fullName evidence="2">Uncharacterized protein</fullName>
    </submittedName>
</protein>
<keyword evidence="3" id="KW-1185">Reference proteome</keyword>
<dbReference type="EMBL" id="LIAE01005963">
    <property type="protein sequence ID" value="PAV92843.1"/>
    <property type="molecule type" value="Genomic_DNA"/>
</dbReference>
<name>A0A2A2M358_9BILA</name>
<evidence type="ECO:0000256" key="1">
    <source>
        <dbReference type="SAM" id="MobiDB-lite"/>
    </source>
</evidence>
<reference evidence="2 3" key="1">
    <citation type="journal article" date="2017" name="Curr. Biol.">
        <title>Genome architecture and evolution of a unichromosomal asexual nematode.</title>
        <authorList>
            <person name="Fradin H."/>
            <person name="Zegar C."/>
            <person name="Gutwein M."/>
            <person name="Lucas J."/>
            <person name="Kovtun M."/>
            <person name="Corcoran D."/>
            <person name="Baugh L.R."/>
            <person name="Kiontke K."/>
            <person name="Gunsalus K."/>
            <person name="Fitch D.H."/>
            <person name="Piano F."/>
        </authorList>
    </citation>
    <scope>NUCLEOTIDE SEQUENCE [LARGE SCALE GENOMIC DNA]</scope>
    <source>
        <strain evidence="2">PF1309</strain>
    </source>
</reference>
<evidence type="ECO:0000313" key="2">
    <source>
        <dbReference type="EMBL" id="PAV92843.1"/>
    </source>
</evidence>
<accession>A0A2A2M358</accession>
<proteinExistence type="predicted"/>